<name>A0A0G1C696_9BACT</name>
<dbReference type="AlphaFoldDB" id="A0A0G1C696"/>
<evidence type="ECO:0000313" key="4">
    <source>
        <dbReference type="EMBL" id="KKS80964.1"/>
    </source>
</evidence>
<sequence>MSERLKPVVEEMSGDFPEEALKTVDSVPPEMGEPTGEPPKKRGSFKIIIITALVTATIVALLAGGIYVYLTGTNSISKIPEEPTPTPTPIALEPEVIPTPLPEEVDLSEFDVNILNGSGKIGEAGKVRGLIEKAGFNVVNTGNAKTFDFKETIIQAGEDVPQAVVDAAQKALEEDYAIKIGETLPSSSNYDLVITVGSL</sequence>
<dbReference type="InterPro" id="IPR027381">
    <property type="entry name" value="LytR/CpsA/Psr_C"/>
</dbReference>
<keyword evidence="2" id="KW-0812">Transmembrane</keyword>
<keyword evidence="2" id="KW-1133">Transmembrane helix</keyword>
<protein>
    <submittedName>
        <fullName evidence="4">Cell envelope-related function transcriptional attenuator common domain protein</fullName>
    </submittedName>
</protein>
<organism evidence="4 5">
    <name type="scientific">Candidatus Woesebacteria bacterium GW2011_GWC1_43_10b</name>
    <dbReference type="NCBI Taxonomy" id="1618585"/>
    <lineage>
        <taxon>Bacteria</taxon>
        <taxon>Candidatus Woeseibacteriota</taxon>
    </lineage>
</organism>
<proteinExistence type="predicted"/>
<gene>
    <name evidence="4" type="ORF">UV56_C0003G0004</name>
</gene>
<dbReference type="PATRIC" id="fig|1618585.3.peg.71"/>
<evidence type="ECO:0000259" key="3">
    <source>
        <dbReference type="Pfam" id="PF13399"/>
    </source>
</evidence>
<dbReference type="Pfam" id="PF13399">
    <property type="entry name" value="LytR_C"/>
    <property type="match status" value="1"/>
</dbReference>
<evidence type="ECO:0000256" key="2">
    <source>
        <dbReference type="SAM" id="Phobius"/>
    </source>
</evidence>
<feature type="region of interest" description="Disordered" evidence="1">
    <location>
        <begin position="1"/>
        <end position="40"/>
    </location>
</feature>
<dbReference type="Gene3D" id="3.30.70.2390">
    <property type="match status" value="1"/>
</dbReference>
<reference evidence="4 5" key="1">
    <citation type="journal article" date="2015" name="Nature">
        <title>rRNA introns, odd ribosomes, and small enigmatic genomes across a large radiation of phyla.</title>
        <authorList>
            <person name="Brown C.T."/>
            <person name="Hug L.A."/>
            <person name="Thomas B.C."/>
            <person name="Sharon I."/>
            <person name="Castelle C.J."/>
            <person name="Singh A."/>
            <person name="Wilkins M.J."/>
            <person name="Williams K.H."/>
            <person name="Banfield J.F."/>
        </authorList>
    </citation>
    <scope>NUCLEOTIDE SEQUENCE [LARGE SCALE GENOMIC DNA]</scope>
</reference>
<dbReference type="EMBL" id="LCEY01000003">
    <property type="protein sequence ID" value="KKS80964.1"/>
    <property type="molecule type" value="Genomic_DNA"/>
</dbReference>
<evidence type="ECO:0000256" key="1">
    <source>
        <dbReference type="SAM" id="MobiDB-lite"/>
    </source>
</evidence>
<comment type="caution">
    <text evidence="4">The sequence shown here is derived from an EMBL/GenBank/DDBJ whole genome shotgun (WGS) entry which is preliminary data.</text>
</comment>
<accession>A0A0G1C696</accession>
<feature type="transmembrane region" description="Helical" evidence="2">
    <location>
        <begin position="47"/>
        <end position="70"/>
    </location>
</feature>
<feature type="domain" description="LytR/CpsA/Psr regulator C-terminal" evidence="3">
    <location>
        <begin position="111"/>
        <end position="175"/>
    </location>
</feature>
<dbReference type="Proteomes" id="UP000034611">
    <property type="component" value="Unassembled WGS sequence"/>
</dbReference>
<evidence type="ECO:0000313" key="5">
    <source>
        <dbReference type="Proteomes" id="UP000034611"/>
    </source>
</evidence>
<keyword evidence="2" id="KW-0472">Membrane</keyword>